<evidence type="ECO:0008006" key="3">
    <source>
        <dbReference type="Google" id="ProtNLM"/>
    </source>
</evidence>
<name>A0ABU1M284_9BURK</name>
<reference evidence="1 2" key="1">
    <citation type="submission" date="2023-07" db="EMBL/GenBank/DDBJ databases">
        <title>Sorghum-associated microbial communities from plants grown in Nebraska, USA.</title>
        <authorList>
            <person name="Schachtman D."/>
        </authorList>
    </citation>
    <scope>NUCLEOTIDE SEQUENCE [LARGE SCALE GENOMIC DNA]</scope>
    <source>
        <strain evidence="1 2">DS1316</strain>
    </source>
</reference>
<evidence type="ECO:0000313" key="2">
    <source>
        <dbReference type="Proteomes" id="UP001264340"/>
    </source>
</evidence>
<dbReference type="EMBL" id="JAVDRP010000034">
    <property type="protein sequence ID" value="MDR6413131.1"/>
    <property type="molecule type" value="Genomic_DNA"/>
</dbReference>
<gene>
    <name evidence="1" type="ORF">J2804_006568</name>
</gene>
<dbReference type="Proteomes" id="UP001264340">
    <property type="component" value="Unassembled WGS sequence"/>
</dbReference>
<proteinExistence type="predicted"/>
<sequence length="61" mass="7195">MSCLRVSCSAHTMLWLHREHFGHGLRQVPERTQMMLLVLFRQALSALRQRQCQQTMRRAAS</sequence>
<evidence type="ECO:0000313" key="1">
    <source>
        <dbReference type="EMBL" id="MDR6413131.1"/>
    </source>
</evidence>
<comment type="caution">
    <text evidence="1">The sequence shown here is derived from an EMBL/GenBank/DDBJ whole genome shotgun (WGS) entry which is preliminary data.</text>
</comment>
<protein>
    <recommendedName>
        <fullName evidence="3">Transposase</fullName>
    </recommendedName>
</protein>
<organism evidence="1 2">
    <name type="scientific">Paraburkholderia terricola</name>
    <dbReference type="NCBI Taxonomy" id="169427"/>
    <lineage>
        <taxon>Bacteria</taxon>
        <taxon>Pseudomonadati</taxon>
        <taxon>Pseudomonadota</taxon>
        <taxon>Betaproteobacteria</taxon>
        <taxon>Burkholderiales</taxon>
        <taxon>Burkholderiaceae</taxon>
        <taxon>Paraburkholderia</taxon>
    </lineage>
</organism>
<accession>A0ABU1M284</accession>
<keyword evidence="2" id="KW-1185">Reference proteome</keyword>